<name>A0A9P5ELX1_COLSI</name>
<evidence type="ECO:0000313" key="5">
    <source>
        <dbReference type="Proteomes" id="UP000711996"/>
    </source>
</evidence>
<dbReference type="InterPro" id="IPR036291">
    <property type="entry name" value="NAD(P)-bd_dom_sf"/>
</dbReference>
<dbReference type="AlphaFoldDB" id="A0A9P5ELX1"/>
<dbReference type="PANTHER" id="PTHR10366:SF564">
    <property type="entry name" value="STEROL-4-ALPHA-CARBOXYLATE 3-DEHYDROGENASE, DECARBOXYLATING"/>
    <property type="match status" value="1"/>
</dbReference>
<organism evidence="4 5">
    <name type="scientific">Colletotrichum siamense</name>
    <name type="common">Anthracnose fungus</name>
    <dbReference type="NCBI Taxonomy" id="690259"/>
    <lineage>
        <taxon>Eukaryota</taxon>
        <taxon>Fungi</taxon>
        <taxon>Dikarya</taxon>
        <taxon>Ascomycota</taxon>
        <taxon>Pezizomycotina</taxon>
        <taxon>Sordariomycetes</taxon>
        <taxon>Hypocreomycetidae</taxon>
        <taxon>Glomerellales</taxon>
        <taxon>Glomerellaceae</taxon>
        <taxon>Colletotrichum</taxon>
        <taxon>Colletotrichum gloeosporioides species complex</taxon>
    </lineage>
</organism>
<dbReference type="InterPro" id="IPR001509">
    <property type="entry name" value="Epimerase_deHydtase"/>
</dbReference>
<dbReference type="Pfam" id="PF01370">
    <property type="entry name" value="Epimerase"/>
    <property type="match status" value="1"/>
</dbReference>
<dbReference type="SUPFAM" id="SSF51735">
    <property type="entry name" value="NAD(P)-binding Rossmann-fold domains"/>
    <property type="match status" value="1"/>
</dbReference>
<protein>
    <submittedName>
        <fullName evidence="4">Ketoreductase azaE</fullName>
    </submittedName>
</protein>
<evidence type="ECO:0000313" key="4">
    <source>
        <dbReference type="EMBL" id="KAF4853797.1"/>
    </source>
</evidence>
<evidence type="ECO:0000259" key="3">
    <source>
        <dbReference type="Pfam" id="PF01370"/>
    </source>
</evidence>
<dbReference type="InterPro" id="IPR050425">
    <property type="entry name" value="NAD(P)_dehydrat-like"/>
</dbReference>
<feature type="domain" description="NAD-dependent epimerase/dehydratase" evidence="3">
    <location>
        <begin position="4"/>
        <end position="258"/>
    </location>
</feature>
<keyword evidence="5" id="KW-1185">Reference proteome</keyword>
<comment type="similarity">
    <text evidence="2">Belongs to the NAD(P)-dependent epimerase/dehydratase family. Dihydroflavonol-4-reductase subfamily.</text>
</comment>
<dbReference type="OrthoDB" id="2735536at2759"/>
<dbReference type="Gene3D" id="3.40.50.720">
    <property type="entry name" value="NAD(P)-binding Rossmann-like Domain"/>
    <property type="match status" value="1"/>
</dbReference>
<dbReference type="EMBL" id="QPMT01000035">
    <property type="protein sequence ID" value="KAF4853797.1"/>
    <property type="molecule type" value="Genomic_DNA"/>
</dbReference>
<dbReference type="CDD" id="cd05227">
    <property type="entry name" value="AR_SDR_e"/>
    <property type="match status" value="1"/>
</dbReference>
<evidence type="ECO:0000256" key="2">
    <source>
        <dbReference type="ARBA" id="ARBA00023445"/>
    </source>
</evidence>
<comment type="caution">
    <text evidence="4">The sequence shown here is derived from an EMBL/GenBank/DDBJ whole genome shotgun (WGS) entry which is preliminary data.</text>
</comment>
<dbReference type="FunFam" id="3.40.50.720:FF:000191">
    <property type="entry name" value="Methylglyoxal reductase (NADPH-dependent)"/>
    <property type="match status" value="1"/>
</dbReference>
<keyword evidence="1" id="KW-0560">Oxidoreductase</keyword>
<dbReference type="GO" id="GO:0016616">
    <property type="term" value="F:oxidoreductase activity, acting on the CH-OH group of donors, NAD or NADP as acceptor"/>
    <property type="evidence" value="ECO:0007669"/>
    <property type="project" value="TreeGrafter"/>
</dbReference>
<sequence>MSRVLLTGGSGFIAAHVLKTLLDRGHTVTTTVRSTKKGEQILAAYKNIPKEKLSYVIVSNIAREGAFDHAVQSDPQFDFVIHTASPFHENFDDPVTDLLDPAIKGTIGLLRAVKNHALQVKRVIITSSFAAIVNSASPPSVYDENSWNPITWDEAVAERSLAYRGSKKLAEEAAWKFVEEENPNFDLVTMNPPMVYGPVIHHLENSDSLNTSNQRIRDFIQGKIENDKLPPTGTFLFTDVRDLGLAHVRAMEVPEAAGKRFFITAGHYSNKRIVDAILDTHPGLAPKLPKNPIDDFPEDVYGYDNSRARQLLGIEFRSLRECIGDATDSFLKLGIA</sequence>
<dbReference type="Proteomes" id="UP000711996">
    <property type="component" value="Unassembled WGS sequence"/>
</dbReference>
<reference evidence="4" key="1">
    <citation type="submission" date="2019-06" db="EMBL/GenBank/DDBJ databases">
        <authorList>
            <person name="Gan P."/>
            <person name="Shirasu K."/>
        </authorList>
    </citation>
    <scope>NUCLEOTIDE SEQUENCE [LARGE SCALE GENOMIC DNA]</scope>
    <source>
        <strain evidence="4">CAD2</strain>
    </source>
</reference>
<dbReference type="PANTHER" id="PTHR10366">
    <property type="entry name" value="NAD DEPENDENT EPIMERASE/DEHYDRATASE"/>
    <property type="match status" value="1"/>
</dbReference>
<proteinExistence type="inferred from homology"/>
<accession>A0A9P5ELX1</accession>
<gene>
    <name evidence="4" type="primary">azaE-5</name>
    <name evidence="4" type="ORF">CGCSCA2_v009801</name>
</gene>
<evidence type="ECO:0000256" key="1">
    <source>
        <dbReference type="ARBA" id="ARBA00023002"/>
    </source>
</evidence>